<evidence type="ECO:0000259" key="5">
    <source>
        <dbReference type="Pfam" id="PF01551"/>
    </source>
</evidence>
<dbReference type="CDD" id="cd12797">
    <property type="entry name" value="M23_peptidase"/>
    <property type="match status" value="1"/>
</dbReference>
<keyword evidence="8" id="KW-1185">Reference proteome</keyword>
<feature type="chain" id="PRO_5006207926" evidence="4">
    <location>
        <begin position="26"/>
        <end position="428"/>
    </location>
</feature>
<evidence type="ECO:0000256" key="2">
    <source>
        <dbReference type="SAM" id="Coils"/>
    </source>
</evidence>
<dbReference type="Pfam" id="PF01551">
    <property type="entry name" value="Peptidase_M23"/>
    <property type="match status" value="1"/>
</dbReference>
<dbReference type="EMBL" id="LJJC01000004">
    <property type="protein sequence ID" value="KQL53008.1"/>
    <property type="molecule type" value="Genomic_DNA"/>
</dbReference>
<feature type="signal peptide" evidence="4">
    <location>
        <begin position="1"/>
        <end position="25"/>
    </location>
</feature>
<dbReference type="Gene3D" id="2.70.70.10">
    <property type="entry name" value="Glucose Permease (Domain IIA)"/>
    <property type="match status" value="1"/>
</dbReference>
<feature type="compositionally biased region" description="Low complexity" evidence="3">
    <location>
        <begin position="265"/>
        <end position="278"/>
    </location>
</feature>
<dbReference type="AlphaFoldDB" id="A0A0Q3TG23"/>
<evidence type="ECO:0000256" key="4">
    <source>
        <dbReference type="SAM" id="SignalP"/>
    </source>
</evidence>
<dbReference type="PATRIC" id="fig|157838.3.peg.1207"/>
<evidence type="ECO:0000259" key="6">
    <source>
        <dbReference type="Pfam" id="PF24568"/>
    </source>
</evidence>
<sequence length="428" mass="47804">MKKRSLFSIVLILPLVLTYHSNAFASKLSDLQNKQKQVEDKRSNVNSSIQKKDKQISNINGQQIDLESQMKQIEAEINSTDHKIQEKQLQVSNTKEQIAELKKNIESLKKRIEERDQLLKQRARAMQTNGGSVNYMDVILESESISDLIDRLSAVTTLVNADKEIIDQQKKDKADLEKKQADVEKKLNALQGMVNDLQQMKSQLNQQQAKKKEIMTALAAQKKHLEEDKFSLQEEQKVLAAQKSAIQKAIQLEKKRIADEKRRQQQLQRQQQQHQQHNSGGGGSSNLPPVSSSNFTRPAAGYISSEFGYRSGTYSGFHAGIDIANSGSNVPIVAAGDGVVATAYHSSSYGNVVMITHYLNGQQYTTVYAHMKYFTVSAGQSVSKGQQIGVMGTTGESTGQHLHFEFYIGPWTGPPHNGAVNPRNYVNF</sequence>
<name>A0A0Q3TG23_9BACI</name>
<protein>
    <submittedName>
        <fullName evidence="7">Peptidase M23</fullName>
    </submittedName>
</protein>
<gene>
    <name evidence="7" type="ORF">AN964_05435</name>
</gene>
<accession>A0A0Q3TG23</accession>
<dbReference type="PANTHER" id="PTHR21666:SF270">
    <property type="entry name" value="MUREIN HYDROLASE ACTIVATOR ENVC"/>
    <property type="match status" value="1"/>
</dbReference>
<organism evidence="7 8">
    <name type="scientific">Heyndrickxia shackletonii</name>
    <dbReference type="NCBI Taxonomy" id="157838"/>
    <lineage>
        <taxon>Bacteria</taxon>
        <taxon>Bacillati</taxon>
        <taxon>Bacillota</taxon>
        <taxon>Bacilli</taxon>
        <taxon>Bacillales</taxon>
        <taxon>Bacillaceae</taxon>
        <taxon>Heyndrickxia</taxon>
    </lineage>
</organism>
<feature type="region of interest" description="Disordered" evidence="3">
    <location>
        <begin position="259"/>
        <end position="294"/>
    </location>
</feature>
<feature type="domain" description="Peptidoglycan hydrolase PcsB coiled-coil" evidence="6">
    <location>
        <begin position="105"/>
        <end position="179"/>
    </location>
</feature>
<dbReference type="Gene3D" id="6.10.250.3150">
    <property type="match status" value="1"/>
</dbReference>
<dbReference type="OrthoDB" id="9805070at2"/>
<evidence type="ECO:0000256" key="3">
    <source>
        <dbReference type="SAM" id="MobiDB-lite"/>
    </source>
</evidence>
<reference evidence="7 8" key="1">
    <citation type="submission" date="2015-09" db="EMBL/GenBank/DDBJ databases">
        <title>Genome sequencing project for genomic taxonomy and phylogenomics of Bacillus-like bacteria.</title>
        <authorList>
            <person name="Liu B."/>
            <person name="Wang J."/>
            <person name="Zhu Y."/>
            <person name="Liu G."/>
            <person name="Chen Q."/>
            <person name="Chen Z."/>
            <person name="Lan J."/>
            <person name="Che J."/>
            <person name="Ge C."/>
            <person name="Shi H."/>
            <person name="Pan Z."/>
            <person name="Liu X."/>
        </authorList>
    </citation>
    <scope>NUCLEOTIDE SEQUENCE [LARGE SCALE GENOMIC DNA]</scope>
    <source>
        <strain evidence="7 8">LMG 18435</strain>
    </source>
</reference>
<dbReference type="InterPro" id="IPR011055">
    <property type="entry name" value="Dup_hybrid_motif"/>
</dbReference>
<keyword evidence="2" id="KW-0175">Coiled coil</keyword>
<dbReference type="GO" id="GO:0004222">
    <property type="term" value="F:metalloendopeptidase activity"/>
    <property type="evidence" value="ECO:0007669"/>
    <property type="project" value="TreeGrafter"/>
</dbReference>
<evidence type="ECO:0000313" key="7">
    <source>
        <dbReference type="EMBL" id="KQL53008.1"/>
    </source>
</evidence>
<feature type="coiled-coil region" evidence="2">
    <location>
        <begin position="28"/>
        <end position="118"/>
    </location>
</feature>
<comment type="caution">
    <text evidence="7">The sequence shown here is derived from an EMBL/GenBank/DDBJ whole genome shotgun (WGS) entry which is preliminary data.</text>
</comment>
<proteinExistence type="predicted"/>
<dbReference type="InterPro" id="IPR050570">
    <property type="entry name" value="Cell_wall_metabolism_enzyme"/>
</dbReference>
<dbReference type="InterPro" id="IPR057309">
    <property type="entry name" value="PcsB_CC"/>
</dbReference>
<dbReference type="Proteomes" id="UP000051888">
    <property type="component" value="Unassembled WGS sequence"/>
</dbReference>
<dbReference type="PANTHER" id="PTHR21666">
    <property type="entry name" value="PEPTIDASE-RELATED"/>
    <property type="match status" value="1"/>
</dbReference>
<dbReference type="STRING" id="157838.AN964_05435"/>
<keyword evidence="1 4" id="KW-0732">Signal</keyword>
<dbReference type="SUPFAM" id="SSF51261">
    <property type="entry name" value="Duplicated hybrid motif"/>
    <property type="match status" value="1"/>
</dbReference>
<feature type="domain" description="M23ase beta-sheet core" evidence="5">
    <location>
        <begin position="317"/>
        <end position="408"/>
    </location>
</feature>
<evidence type="ECO:0000313" key="8">
    <source>
        <dbReference type="Proteomes" id="UP000051888"/>
    </source>
</evidence>
<dbReference type="RefSeq" id="WP_055738723.1">
    <property type="nucleotide sequence ID" value="NZ_JAAIWL010000004.1"/>
</dbReference>
<evidence type="ECO:0000256" key="1">
    <source>
        <dbReference type="ARBA" id="ARBA00022729"/>
    </source>
</evidence>
<dbReference type="InterPro" id="IPR016047">
    <property type="entry name" value="M23ase_b-sheet_dom"/>
</dbReference>
<dbReference type="Pfam" id="PF24568">
    <property type="entry name" value="CC_PcsB"/>
    <property type="match status" value="1"/>
</dbReference>